<evidence type="ECO:0000256" key="1">
    <source>
        <dbReference type="ARBA" id="ARBA00010333"/>
    </source>
</evidence>
<dbReference type="Proteomes" id="UP000429555">
    <property type="component" value="Unassembled WGS sequence"/>
</dbReference>
<dbReference type="SMART" id="SM00062">
    <property type="entry name" value="PBPb"/>
    <property type="match status" value="1"/>
</dbReference>
<sequence length="268" mass="29666">MTLSNVTLPLLKSRIFQSALVVFLAFAWAGQSQASCEKTLRWDDDPPFSMLDEEGAVVGIYVELNRAALARMGCQARLRKLPWARALKELELGRLDILPGAFRRPEREEYAHFSGTVLPPSRNILFMHQQALERWPASSLLELQHTAFRLGTQINVSYGADYQQLMSDPVFAARVVAVATRASLWKMVGKGRIDGVIADELTGAYELHQLGLDDQIKATSVVVSSDPAEVALSKRSTDPAFVQAYAKALQGLVADGSYARLVQRHLLQ</sequence>
<gene>
    <name evidence="5" type="ORF">GJV18_07745</name>
</gene>
<evidence type="ECO:0000259" key="4">
    <source>
        <dbReference type="SMART" id="SM00062"/>
    </source>
</evidence>
<evidence type="ECO:0000313" key="5">
    <source>
        <dbReference type="EMBL" id="MVW75208.1"/>
    </source>
</evidence>
<dbReference type="PANTHER" id="PTHR35936">
    <property type="entry name" value="MEMBRANE-BOUND LYTIC MUREIN TRANSGLYCOSYLASE F"/>
    <property type="match status" value="1"/>
</dbReference>
<dbReference type="AlphaFoldDB" id="A0A6I4KU73"/>
<organism evidence="5 6">
    <name type="scientific">Pseudomonas xionganensis</name>
    <dbReference type="NCBI Taxonomy" id="2654845"/>
    <lineage>
        <taxon>Bacteria</taxon>
        <taxon>Pseudomonadati</taxon>
        <taxon>Pseudomonadota</taxon>
        <taxon>Gammaproteobacteria</taxon>
        <taxon>Pseudomonadales</taxon>
        <taxon>Pseudomonadaceae</taxon>
        <taxon>Pseudomonas</taxon>
    </lineage>
</organism>
<dbReference type="InterPro" id="IPR001638">
    <property type="entry name" value="Solute-binding_3/MltF_N"/>
</dbReference>
<dbReference type="PANTHER" id="PTHR35936:SF25">
    <property type="entry name" value="ABC TRANSPORTER SUBSTRATE-BINDING PROTEIN"/>
    <property type="match status" value="1"/>
</dbReference>
<feature type="signal peptide" evidence="3">
    <location>
        <begin position="1"/>
        <end position="34"/>
    </location>
</feature>
<proteinExistence type="inferred from homology"/>
<evidence type="ECO:0000313" key="6">
    <source>
        <dbReference type="Proteomes" id="UP000429555"/>
    </source>
</evidence>
<comment type="caution">
    <text evidence="5">The sequence shown here is derived from an EMBL/GenBank/DDBJ whole genome shotgun (WGS) entry which is preliminary data.</text>
</comment>
<evidence type="ECO:0000256" key="2">
    <source>
        <dbReference type="ARBA" id="ARBA00022729"/>
    </source>
</evidence>
<dbReference type="SUPFAM" id="SSF53850">
    <property type="entry name" value="Periplasmic binding protein-like II"/>
    <property type="match status" value="1"/>
</dbReference>
<keyword evidence="2 3" id="KW-0732">Signal</keyword>
<protein>
    <submittedName>
        <fullName evidence="5">Transporter substrate-binding domain-containing protein</fullName>
    </submittedName>
</protein>
<dbReference type="RefSeq" id="WP_160344154.1">
    <property type="nucleotide sequence ID" value="NZ_WKJZ01000001.1"/>
</dbReference>
<reference evidence="5 6" key="1">
    <citation type="submission" date="2019-11" db="EMBL/GenBank/DDBJ databases">
        <title>Pseudomonas flavidum sp. nov., isolated from Baiyang Lake.</title>
        <authorList>
            <person name="Zhao Y."/>
        </authorList>
    </citation>
    <scope>NUCLEOTIDE SEQUENCE [LARGE SCALE GENOMIC DNA]</scope>
    <source>
        <strain evidence="6">R-22-3 w-18</strain>
    </source>
</reference>
<dbReference type="EMBL" id="WKJZ01000001">
    <property type="protein sequence ID" value="MVW75208.1"/>
    <property type="molecule type" value="Genomic_DNA"/>
</dbReference>
<name>A0A6I4KU73_9PSED</name>
<feature type="chain" id="PRO_5026083841" evidence="3">
    <location>
        <begin position="35"/>
        <end position="268"/>
    </location>
</feature>
<accession>A0A6I4KU73</accession>
<keyword evidence="6" id="KW-1185">Reference proteome</keyword>
<dbReference type="Pfam" id="PF00497">
    <property type="entry name" value="SBP_bac_3"/>
    <property type="match status" value="1"/>
</dbReference>
<evidence type="ECO:0000256" key="3">
    <source>
        <dbReference type="SAM" id="SignalP"/>
    </source>
</evidence>
<dbReference type="Gene3D" id="3.40.190.10">
    <property type="entry name" value="Periplasmic binding protein-like II"/>
    <property type="match status" value="2"/>
</dbReference>
<comment type="similarity">
    <text evidence="1">Belongs to the bacterial solute-binding protein 3 family.</text>
</comment>
<feature type="domain" description="Solute-binding protein family 3/N-terminal" evidence="4">
    <location>
        <begin position="39"/>
        <end position="267"/>
    </location>
</feature>